<organism evidence="6 7">
    <name type="scientific">Candidatus Ruthenibacterium avium</name>
    <dbReference type="NCBI Taxonomy" id="2838751"/>
    <lineage>
        <taxon>Bacteria</taxon>
        <taxon>Bacillati</taxon>
        <taxon>Bacillota</taxon>
        <taxon>Clostridia</taxon>
        <taxon>Eubacteriales</taxon>
        <taxon>Oscillospiraceae</taxon>
        <taxon>Ruthenibacterium</taxon>
    </lineage>
</organism>
<dbReference type="InterPro" id="IPR027417">
    <property type="entry name" value="P-loop_NTPase"/>
</dbReference>
<protein>
    <recommendedName>
        <fullName evidence="4">Sporulation initiation inhibitor protein Soj</fullName>
    </recommendedName>
</protein>
<evidence type="ECO:0000313" key="6">
    <source>
        <dbReference type="EMBL" id="HJB40239.1"/>
    </source>
</evidence>
<comment type="caution">
    <text evidence="6">The sequence shown here is derived from an EMBL/GenBank/DDBJ whole genome shotgun (WGS) entry which is preliminary data.</text>
</comment>
<dbReference type="CDD" id="cd02042">
    <property type="entry name" value="ParAB_family"/>
    <property type="match status" value="1"/>
</dbReference>
<evidence type="ECO:0000256" key="3">
    <source>
        <dbReference type="ARBA" id="ARBA00062323"/>
    </source>
</evidence>
<proteinExistence type="inferred from homology"/>
<dbReference type="InterPro" id="IPR025669">
    <property type="entry name" value="AAA_dom"/>
</dbReference>
<evidence type="ECO:0000256" key="2">
    <source>
        <dbReference type="ARBA" id="ARBA00049360"/>
    </source>
</evidence>
<dbReference type="Gene3D" id="3.40.50.300">
    <property type="entry name" value="P-loop containing nucleotide triphosphate hydrolases"/>
    <property type="match status" value="1"/>
</dbReference>
<feature type="domain" description="AAA" evidence="5">
    <location>
        <begin position="3"/>
        <end position="177"/>
    </location>
</feature>
<dbReference type="AlphaFoldDB" id="A0A9D2M3P1"/>
<comment type="catalytic activity">
    <reaction evidence="2">
        <text>ATP + H2O = ADP + phosphate + H(+)</text>
        <dbReference type="Rhea" id="RHEA:13065"/>
        <dbReference type="ChEBI" id="CHEBI:15377"/>
        <dbReference type="ChEBI" id="CHEBI:15378"/>
        <dbReference type="ChEBI" id="CHEBI:30616"/>
        <dbReference type="ChEBI" id="CHEBI:43474"/>
        <dbReference type="ChEBI" id="CHEBI:456216"/>
    </reaction>
</comment>
<reference evidence="6" key="2">
    <citation type="submission" date="2021-04" db="EMBL/GenBank/DDBJ databases">
        <authorList>
            <person name="Gilroy R."/>
        </authorList>
    </citation>
    <scope>NUCLEOTIDE SEQUENCE</scope>
    <source>
        <strain evidence="6">ChiBcec8-14828</strain>
    </source>
</reference>
<dbReference type="EMBL" id="DWYA01000062">
    <property type="protein sequence ID" value="HJB40239.1"/>
    <property type="molecule type" value="Genomic_DNA"/>
</dbReference>
<evidence type="ECO:0000313" key="7">
    <source>
        <dbReference type="Proteomes" id="UP000824209"/>
    </source>
</evidence>
<dbReference type="FunFam" id="3.40.50.300:FF:000285">
    <property type="entry name" value="Sporulation initiation inhibitor Soj"/>
    <property type="match status" value="1"/>
</dbReference>
<dbReference type="SUPFAM" id="SSF52540">
    <property type="entry name" value="P-loop containing nucleoside triphosphate hydrolases"/>
    <property type="match status" value="1"/>
</dbReference>
<reference evidence="6" key="1">
    <citation type="journal article" date="2021" name="PeerJ">
        <title>Extensive microbial diversity within the chicken gut microbiome revealed by metagenomics and culture.</title>
        <authorList>
            <person name="Gilroy R."/>
            <person name="Ravi A."/>
            <person name="Getino M."/>
            <person name="Pursley I."/>
            <person name="Horton D.L."/>
            <person name="Alikhan N.F."/>
            <person name="Baker D."/>
            <person name="Gharbi K."/>
            <person name="Hall N."/>
            <person name="Watson M."/>
            <person name="Adriaenssens E.M."/>
            <person name="Foster-Nyarko E."/>
            <person name="Jarju S."/>
            <person name="Secka A."/>
            <person name="Antonio M."/>
            <person name="Oren A."/>
            <person name="Chaudhuri R.R."/>
            <person name="La Ragione R."/>
            <person name="Hildebrand F."/>
            <person name="Pallen M.J."/>
        </authorList>
    </citation>
    <scope>NUCLEOTIDE SEQUENCE</scope>
    <source>
        <strain evidence="6">ChiBcec8-14828</strain>
    </source>
</reference>
<gene>
    <name evidence="6" type="ORF">H9943_07580</name>
</gene>
<evidence type="ECO:0000256" key="4">
    <source>
        <dbReference type="ARBA" id="ARBA00071824"/>
    </source>
</evidence>
<dbReference type="InterPro" id="IPR050678">
    <property type="entry name" value="DNA_Partitioning_ATPase"/>
</dbReference>
<accession>A0A9D2M3P1</accession>
<dbReference type="PANTHER" id="PTHR13696:SF52">
    <property type="entry name" value="PARA FAMILY PROTEIN CT_582"/>
    <property type="match status" value="1"/>
</dbReference>
<comment type="subunit">
    <text evidence="3">Dimerizes in the presence of ATP but not ADP; ATP-binding is required for double-stranded (ds)DNA-binding. Interacts with DnaA.</text>
</comment>
<dbReference type="PANTHER" id="PTHR13696">
    <property type="entry name" value="P-LOOP CONTAINING NUCLEOSIDE TRIPHOSPHATE HYDROLASE"/>
    <property type="match status" value="1"/>
</dbReference>
<comment type="similarity">
    <text evidence="1">Belongs to the ParA family.</text>
</comment>
<dbReference type="Proteomes" id="UP000824209">
    <property type="component" value="Unassembled WGS sequence"/>
</dbReference>
<dbReference type="Pfam" id="PF13614">
    <property type="entry name" value="AAA_31"/>
    <property type="match status" value="1"/>
</dbReference>
<sequence>MGKVIAVANQKGGVGKTTTAVNLAACVAAVGKKVLLVDLDPQGNTTSGYGVNKRAVATSVYEVLTGEARLLQALVHTKYHVDVVPSNIQLSGASIELVSLDRREFRLRDALGEVVAQYDFIFIDCPPSLDLLTLNGLCACDTVLVPIQCEFFALEGLTELMNSIRKVKKLYNPYIDIEGVLLTMFDGRLNLTLQVVQEVKKYFGNKVYKTTIPRNVRLSEAPSFGMPVNYYDRSSSGSEAYMFLAAEVIKNNK</sequence>
<name>A0A9D2M3P1_9FIRM</name>
<evidence type="ECO:0000259" key="5">
    <source>
        <dbReference type="Pfam" id="PF13614"/>
    </source>
</evidence>
<evidence type="ECO:0000256" key="1">
    <source>
        <dbReference type="ARBA" id="ARBA00006976"/>
    </source>
</evidence>